<accession>A0ABY9HV01</accession>
<evidence type="ECO:0000256" key="11">
    <source>
        <dbReference type="SAM" id="SignalP"/>
    </source>
</evidence>
<protein>
    <recommendedName>
        <fullName evidence="10">Alpha-galactosidase</fullName>
        <ecNumber evidence="10">3.2.1.22</ecNumber>
    </recommendedName>
    <alternativeName>
        <fullName evidence="10">Melibiase</fullName>
    </alternativeName>
</protein>
<dbReference type="PANTHER" id="PTHR11452">
    <property type="entry name" value="ALPHA-GALACTOSIDASE/ALPHA-N-ACETYLGALACTOSAMINIDASE"/>
    <property type="match status" value="1"/>
</dbReference>
<evidence type="ECO:0000256" key="3">
    <source>
        <dbReference type="ARBA" id="ARBA00009743"/>
    </source>
</evidence>
<dbReference type="PANTHER" id="PTHR11452:SF91">
    <property type="entry name" value="ALPHA-GALACTOSIDASE A-RELATED"/>
    <property type="match status" value="1"/>
</dbReference>
<keyword evidence="4" id="KW-0964">Secreted</keyword>
<comment type="similarity">
    <text evidence="3 10">Belongs to the glycosyl hydrolase 27 family.</text>
</comment>
<keyword evidence="10" id="KW-1015">Disulfide bond</keyword>
<dbReference type="InterPro" id="IPR013785">
    <property type="entry name" value="Aldolase_TIM"/>
</dbReference>
<evidence type="ECO:0000256" key="7">
    <source>
        <dbReference type="ARBA" id="ARBA00022801"/>
    </source>
</evidence>
<dbReference type="Gene3D" id="3.20.20.70">
    <property type="entry name" value="Aldolase class I"/>
    <property type="match status" value="1"/>
</dbReference>
<dbReference type="InterPro" id="IPR000772">
    <property type="entry name" value="Ricin_B_lectin"/>
</dbReference>
<dbReference type="SUPFAM" id="SSF50370">
    <property type="entry name" value="Ricin B-like lectins"/>
    <property type="match status" value="1"/>
</dbReference>
<dbReference type="EC" id="3.2.1.22" evidence="10"/>
<comment type="subcellular location">
    <subcellularLocation>
        <location evidence="2">Secreted</location>
    </subcellularLocation>
</comment>
<dbReference type="EMBL" id="CP120997">
    <property type="protein sequence ID" value="WLQ37904.1"/>
    <property type="molecule type" value="Genomic_DNA"/>
</dbReference>
<dbReference type="InterPro" id="IPR035992">
    <property type="entry name" value="Ricin_B-like_lectins"/>
</dbReference>
<dbReference type="InterPro" id="IPR013780">
    <property type="entry name" value="Glyco_hydro_b"/>
</dbReference>
<dbReference type="SUPFAM" id="SSF51011">
    <property type="entry name" value="Glycosyl hydrolase domain"/>
    <property type="match status" value="1"/>
</dbReference>
<dbReference type="InterPro" id="IPR041233">
    <property type="entry name" value="Melibiase_C"/>
</dbReference>
<dbReference type="Gene3D" id="2.60.40.1180">
    <property type="entry name" value="Golgi alpha-mannosidase II"/>
    <property type="match status" value="1"/>
</dbReference>
<proteinExistence type="inferred from homology"/>
<dbReference type="PRINTS" id="PR00740">
    <property type="entry name" value="GLHYDRLASE27"/>
</dbReference>
<feature type="domain" description="Ricin B lectin" evidence="12">
    <location>
        <begin position="435"/>
        <end position="566"/>
    </location>
</feature>
<evidence type="ECO:0000256" key="1">
    <source>
        <dbReference type="ARBA" id="ARBA00003969"/>
    </source>
</evidence>
<keyword evidence="7 10" id="KW-0378">Hydrolase</keyword>
<feature type="signal peptide" evidence="11">
    <location>
        <begin position="1"/>
        <end position="18"/>
    </location>
</feature>
<dbReference type="PROSITE" id="PS50231">
    <property type="entry name" value="RICIN_B_LECTIN"/>
    <property type="match status" value="1"/>
</dbReference>
<keyword evidence="8" id="KW-0325">Glycoprotein</keyword>
<name>A0ABY9HV01_9ACTN</name>
<keyword evidence="9 10" id="KW-0326">Glycosidase</keyword>
<gene>
    <name evidence="13" type="ORF">P8A18_32655</name>
</gene>
<keyword evidence="6" id="KW-0430">Lectin</keyword>
<evidence type="ECO:0000256" key="2">
    <source>
        <dbReference type="ARBA" id="ARBA00004613"/>
    </source>
</evidence>
<evidence type="ECO:0000256" key="4">
    <source>
        <dbReference type="ARBA" id="ARBA00022525"/>
    </source>
</evidence>
<feature type="chain" id="PRO_5047470758" description="Alpha-galactosidase" evidence="11">
    <location>
        <begin position="19"/>
        <end position="567"/>
    </location>
</feature>
<dbReference type="Pfam" id="PF00652">
    <property type="entry name" value="Ricin_B_lectin"/>
    <property type="match status" value="1"/>
</dbReference>
<organism evidence="13 14">
    <name type="scientific">Streptomyces castrisilvae</name>
    <dbReference type="NCBI Taxonomy" id="3033811"/>
    <lineage>
        <taxon>Bacteria</taxon>
        <taxon>Bacillati</taxon>
        <taxon>Actinomycetota</taxon>
        <taxon>Actinomycetes</taxon>
        <taxon>Kitasatosporales</taxon>
        <taxon>Streptomycetaceae</taxon>
        <taxon>Streptomyces</taxon>
    </lineage>
</organism>
<dbReference type="InterPro" id="IPR017853">
    <property type="entry name" value="GH"/>
</dbReference>
<dbReference type="Pfam" id="PF17801">
    <property type="entry name" value="Melibiase_C"/>
    <property type="match status" value="1"/>
</dbReference>
<keyword evidence="14" id="KW-1185">Reference proteome</keyword>
<dbReference type="InterPro" id="IPR002241">
    <property type="entry name" value="Glyco_hydro_27"/>
</dbReference>
<evidence type="ECO:0000256" key="6">
    <source>
        <dbReference type="ARBA" id="ARBA00022734"/>
    </source>
</evidence>
<evidence type="ECO:0000256" key="5">
    <source>
        <dbReference type="ARBA" id="ARBA00022729"/>
    </source>
</evidence>
<reference evidence="13 14" key="1">
    <citation type="submission" date="2023-03" db="EMBL/GenBank/DDBJ databases">
        <title>Isolation and description of six Streptomyces strains from soil environments, able to metabolize different microbial glucans.</title>
        <authorList>
            <person name="Widen T."/>
            <person name="Larsbrink J."/>
        </authorList>
    </citation>
    <scope>NUCLEOTIDE SEQUENCE [LARGE SCALE GENOMIC DNA]</scope>
    <source>
        <strain evidence="13 14">Mut1</strain>
    </source>
</reference>
<dbReference type="PROSITE" id="PS00512">
    <property type="entry name" value="ALPHA_GALACTOSIDASE"/>
    <property type="match status" value="1"/>
</dbReference>
<evidence type="ECO:0000256" key="9">
    <source>
        <dbReference type="ARBA" id="ARBA00023295"/>
    </source>
</evidence>
<dbReference type="SMART" id="SM00458">
    <property type="entry name" value="RICIN"/>
    <property type="match status" value="1"/>
</dbReference>
<dbReference type="CDD" id="cd14792">
    <property type="entry name" value="GH27"/>
    <property type="match status" value="1"/>
</dbReference>
<dbReference type="InterPro" id="IPR000111">
    <property type="entry name" value="Glyco_hydro_27/36_CS"/>
</dbReference>
<keyword evidence="5 11" id="KW-0732">Signal</keyword>
<sequence length="567" mass="59038">MAAAVALSGALVVPGAQASPTATSPSGNALALTPPMGFNNWARYGCDTDSPNTGDQGPSQQLILEQAQALVDTGLAAKGYDTVTIDDCWTTTARDSEGNLVTDTEKFPQGMAYIGSRLHEMGLRFGIYSDIGTATCGGFPGSWGHFQQDVDLFAAWGVDYIKLDGCNMPSSASDADGYIDAYGDFAAAMRANSSGRDMVFSESSPAYFSIGATDLSDWYDVIDGASRTGQLWREGYDVKMRNGGGSAWDKNSNGAGVMTQYGYNSLLSRYAAPGSWNDPDFLITGDGLTAEESRSQFALWAMMASPLILSTDVASLSTDSLATLGNTDLIAIDQDPLGRQAGVVSRDGTVDVLARPLANGDRAVSLLNRGTTAVPASTTLSAVGFLGGAGCSASVKDLWTGATTTTSTIGATLPPHGTAVFRVTPGAGCTGQQPTGQITGIGDKCADDSGSGTAAGNPVILFHCTAGANQRWTLPSDGTVRALGQCLDAVHRSDSTYTGYRAVLNPCDGGSTQKWSYERNGFLENTGLPGRCLDAYASVTTDGNPLIVDTCANSRPNQQNQIWALAE</sequence>
<dbReference type="Pfam" id="PF16499">
    <property type="entry name" value="Melibiase_2"/>
    <property type="match status" value="1"/>
</dbReference>
<evidence type="ECO:0000313" key="13">
    <source>
        <dbReference type="EMBL" id="WLQ37904.1"/>
    </source>
</evidence>
<evidence type="ECO:0000259" key="12">
    <source>
        <dbReference type="SMART" id="SM00458"/>
    </source>
</evidence>
<dbReference type="Gene3D" id="2.80.10.50">
    <property type="match status" value="1"/>
</dbReference>
<evidence type="ECO:0000256" key="8">
    <source>
        <dbReference type="ARBA" id="ARBA00023180"/>
    </source>
</evidence>
<dbReference type="Proteomes" id="UP001239522">
    <property type="component" value="Chromosome"/>
</dbReference>
<dbReference type="SUPFAM" id="SSF51445">
    <property type="entry name" value="(Trans)glycosidases"/>
    <property type="match status" value="1"/>
</dbReference>
<comment type="catalytic activity">
    <reaction evidence="10">
        <text>Hydrolysis of terminal, non-reducing alpha-D-galactose residues in alpha-D-galactosides, including galactose oligosaccharides, galactomannans and galactolipids.</text>
        <dbReference type="EC" id="3.2.1.22"/>
    </reaction>
</comment>
<comment type="function">
    <text evidence="1">Hydrolyzes a variety of simple alpha-D-galactoside as well as more complex molecules such as oligosaccharides and polysaccharides.</text>
</comment>
<evidence type="ECO:0000313" key="14">
    <source>
        <dbReference type="Proteomes" id="UP001239522"/>
    </source>
</evidence>
<dbReference type="RefSeq" id="WP_306060451.1">
    <property type="nucleotide sequence ID" value="NZ_CP120997.1"/>
</dbReference>
<evidence type="ECO:0000256" key="10">
    <source>
        <dbReference type="RuleBase" id="RU361168"/>
    </source>
</evidence>